<keyword evidence="3" id="KW-0812">Transmembrane</keyword>
<evidence type="ECO:0000313" key="5">
    <source>
        <dbReference type="EMBL" id="CAK6963131.1"/>
    </source>
</evidence>
<proteinExistence type="inferred from homology"/>
<feature type="transmembrane region" description="Helical" evidence="3">
    <location>
        <begin position="96"/>
        <end position="119"/>
    </location>
</feature>
<dbReference type="Proteomes" id="UP001314229">
    <property type="component" value="Unassembled WGS sequence"/>
</dbReference>
<dbReference type="InterPro" id="IPR006052">
    <property type="entry name" value="TNF_dom"/>
</dbReference>
<evidence type="ECO:0000313" key="6">
    <source>
        <dbReference type="Proteomes" id="UP001314229"/>
    </source>
</evidence>
<dbReference type="EMBL" id="CAWUFR010000062">
    <property type="protein sequence ID" value="CAK6963131.1"/>
    <property type="molecule type" value="Genomic_DNA"/>
</dbReference>
<evidence type="ECO:0000259" key="4">
    <source>
        <dbReference type="PROSITE" id="PS50049"/>
    </source>
</evidence>
<sequence>MFRRSCKVKDENAPKCSVRPSSVQQIHVNQSLTADPGQQTRDQPSHLCQTRMNGLVQAFEVKPSLRNVPLSTAAQSQDTPKSATGLTMPQPTQHSLIHVLLLWTTILSIIQAVFIVLFFTGGHHGNHMLLPSEYKQGKMLSFRSTEASRTVKWMAISTGLGLLSENGNTLEIMKDGYYFLTFQVTLSSCTEKMQTVKLNWNIKVLLQGTINRNTSCSTGLLGKVEELSAGDKLEVIIDPPATKINTSESLTHLNVIYMLKP</sequence>
<dbReference type="AlphaFoldDB" id="A0AAV1NU58"/>
<feature type="domain" description="THD" evidence="4">
    <location>
        <begin position="131"/>
        <end position="259"/>
    </location>
</feature>
<dbReference type="PROSITE" id="PS50049">
    <property type="entry name" value="THD_2"/>
    <property type="match status" value="1"/>
</dbReference>
<comment type="similarity">
    <text evidence="1">Belongs to the tumor necrosis factor family.</text>
</comment>
<comment type="caution">
    <text evidence="5">The sequence shown here is derived from an EMBL/GenBank/DDBJ whole genome shotgun (WGS) entry which is preliminary data.</text>
</comment>
<dbReference type="GO" id="GO:0006955">
    <property type="term" value="P:immune response"/>
    <property type="evidence" value="ECO:0007669"/>
    <property type="project" value="InterPro"/>
</dbReference>
<organism evidence="5 6">
    <name type="scientific">Scomber scombrus</name>
    <name type="common">Atlantic mackerel</name>
    <name type="synonym">Scomber vernalis</name>
    <dbReference type="NCBI Taxonomy" id="13677"/>
    <lineage>
        <taxon>Eukaryota</taxon>
        <taxon>Metazoa</taxon>
        <taxon>Chordata</taxon>
        <taxon>Craniata</taxon>
        <taxon>Vertebrata</taxon>
        <taxon>Euteleostomi</taxon>
        <taxon>Actinopterygii</taxon>
        <taxon>Neopterygii</taxon>
        <taxon>Teleostei</taxon>
        <taxon>Neoteleostei</taxon>
        <taxon>Acanthomorphata</taxon>
        <taxon>Pelagiaria</taxon>
        <taxon>Scombriformes</taxon>
        <taxon>Scombridae</taxon>
        <taxon>Scomber</taxon>
    </lineage>
</organism>
<evidence type="ECO:0000256" key="3">
    <source>
        <dbReference type="SAM" id="Phobius"/>
    </source>
</evidence>
<evidence type="ECO:0000256" key="2">
    <source>
        <dbReference type="SAM" id="MobiDB-lite"/>
    </source>
</evidence>
<name>A0AAV1NU58_SCOSC</name>
<evidence type="ECO:0000256" key="1">
    <source>
        <dbReference type="ARBA" id="ARBA00008670"/>
    </source>
</evidence>
<dbReference type="SUPFAM" id="SSF49842">
    <property type="entry name" value="TNF-like"/>
    <property type="match status" value="1"/>
</dbReference>
<dbReference type="GO" id="GO:0016020">
    <property type="term" value="C:membrane"/>
    <property type="evidence" value="ECO:0007669"/>
    <property type="project" value="InterPro"/>
</dbReference>
<accession>A0AAV1NU58</accession>
<reference evidence="5 6" key="1">
    <citation type="submission" date="2024-01" db="EMBL/GenBank/DDBJ databases">
        <authorList>
            <person name="Alioto T."/>
            <person name="Alioto T."/>
            <person name="Gomez Garrido J."/>
        </authorList>
    </citation>
    <scope>NUCLEOTIDE SEQUENCE [LARGE SCALE GENOMIC DNA]</scope>
</reference>
<gene>
    <name evidence="5" type="ORF">FSCOSCO3_A029305</name>
</gene>
<feature type="region of interest" description="Disordered" evidence="2">
    <location>
        <begin position="1"/>
        <end position="20"/>
    </location>
</feature>
<keyword evidence="3" id="KW-1133">Transmembrane helix</keyword>
<dbReference type="Gene3D" id="2.60.120.40">
    <property type="match status" value="1"/>
</dbReference>
<dbReference type="InterPro" id="IPR008983">
    <property type="entry name" value="Tumour_necrosis_fac-like_dom"/>
</dbReference>
<keyword evidence="3" id="KW-0472">Membrane</keyword>
<dbReference type="GO" id="GO:0005164">
    <property type="term" value="F:tumor necrosis factor receptor binding"/>
    <property type="evidence" value="ECO:0007669"/>
    <property type="project" value="InterPro"/>
</dbReference>
<protein>
    <submittedName>
        <fullName evidence="5">Uncharacterized protein LOC122868655 isoform X2</fullName>
    </submittedName>
</protein>
<keyword evidence="6" id="KW-1185">Reference proteome</keyword>